<proteinExistence type="predicted"/>
<feature type="compositionally biased region" description="Basic residues" evidence="1">
    <location>
        <begin position="207"/>
        <end position="222"/>
    </location>
</feature>
<gene>
    <name evidence="3" type="ORF">HPG69_013966</name>
</gene>
<sequence length="374" mass="42365">MLENYRNLLFLGISLSDLNIISILEQRKEPWAVEGEVKIVENPDISARCVIKELSPKEDINKGELFQVLMMERHKRNDIKDFNFGEVFHSLVGKDYSFLHANNRTRPFLLHHHLIFIVAVDTGPPISKVLQARATRLECFPEFNVFLIGKLHYSWEISPDRTIYATRSRFPARSPLSQEKLLFFAKQFFTETVFDFLKLGRKQPCSTRHKRNSNSSKRHKTGGPRPPAAPSSPGGYSRPAHCRKRSAQVPPSHPLRQRACAVSCRPGSGCRKGDSGVCAFRCFWFTPESLCPQSHTWGLGVTTDVKISGPAPHIRGKSRRCGETSRTLTSSLPGRGPRSFPVKTFARPSLPVVFRPSRHVDTAMRVVFLLKLLH</sequence>
<protein>
    <recommendedName>
        <fullName evidence="2">KRAB domain-containing protein</fullName>
    </recommendedName>
</protein>
<comment type="caution">
    <text evidence="3">The sequence shown here is derived from an EMBL/GenBank/DDBJ whole genome shotgun (WGS) entry which is preliminary data.</text>
</comment>
<dbReference type="EMBL" id="JACDTQ010002604">
    <property type="protein sequence ID" value="KAF5917042.1"/>
    <property type="molecule type" value="Genomic_DNA"/>
</dbReference>
<dbReference type="AlphaFoldDB" id="A0A7J7EMM1"/>
<organism evidence="3 4">
    <name type="scientific">Diceros bicornis minor</name>
    <name type="common">South-central black rhinoceros</name>
    <dbReference type="NCBI Taxonomy" id="77932"/>
    <lineage>
        <taxon>Eukaryota</taxon>
        <taxon>Metazoa</taxon>
        <taxon>Chordata</taxon>
        <taxon>Craniata</taxon>
        <taxon>Vertebrata</taxon>
        <taxon>Euteleostomi</taxon>
        <taxon>Mammalia</taxon>
        <taxon>Eutheria</taxon>
        <taxon>Laurasiatheria</taxon>
        <taxon>Perissodactyla</taxon>
        <taxon>Rhinocerotidae</taxon>
        <taxon>Diceros</taxon>
    </lineage>
</organism>
<dbReference type="GO" id="GO:0006355">
    <property type="term" value="P:regulation of DNA-templated transcription"/>
    <property type="evidence" value="ECO:0007669"/>
    <property type="project" value="InterPro"/>
</dbReference>
<evidence type="ECO:0000256" key="1">
    <source>
        <dbReference type="SAM" id="MobiDB-lite"/>
    </source>
</evidence>
<dbReference type="InterPro" id="IPR001909">
    <property type="entry name" value="KRAB"/>
</dbReference>
<feature type="region of interest" description="Disordered" evidence="1">
    <location>
        <begin position="313"/>
        <end position="339"/>
    </location>
</feature>
<dbReference type="Proteomes" id="UP000551758">
    <property type="component" value="Unassembled WGS sequence"/>
</dbReference>
<feature type="domain" description="KRAB" evidence="2">
    <location>
        <begin position="1"/>
        <end position="43"/>
    </location>
</feature>
<name>A0A7J7EMM1_DICBM</name>
<evidence type="ECO:0000313" key="4">
    <source>
        <dbReference type="Proteomes" id="UP000551758"/>
    </source>
</evidence>
<dbReference type="PROSITE" id="PS50805">
    <property type="entry name" value="KRAB"/>
    <property type="match status" value="1"/>
</dbReference>
<evidence type="ECO:0000313" key="3">
    <source>
        <dbReference type="EMBL" id="KAF5917042.1"/>
    </source>
</evidence>
<keyword evidence="4" id="KW-1185">Reference proteome</keyword>
<accession>A0A7J7EMM1</accession>
<evidence type="ECO:0000259" key="2">
    <source>
        <dbReference type="PROSITE" id="PS50805"/>
    </source>
</evidence>
<reference evidence="3 4" key="1">
    <citation type="journal article" date="2020" name="Mol. Biol. Evol.">
        <title>Interspecific Gene Flow and the Evolution of Specialization in Black and White Rhinoceros.</title>
        <authorList>
            <person name="Moodley Y."/>
            <person name="Westbury M.V."/>
            <person name="Russo I.M."/>
            <person name="Gopalakrishnan S."/>
            <person name="Rakotoarivelo A."/>
            <person name="Olsen R.A."/>
            <person name="Prost S."/>
            <person name="Tunstall T."/>
            <person name="Ryder O.A."/>
            <person name="Dalen L."/>
            <person name="Bruford M.W."/>
        </authorList>
    </citation>
    <scope>NUCLEOTIDE SEQUENCE [LARGE SCALE GENOMIC DNA]</scope>
    <source>
        <strain evidence="3">SBR-YM</strain>
        <tissue evidence="3">Skin</tissue>
    </source>
</reference>
<feature type="region of interest" description="Disordered" evidence="1">
    <location>
        <begin position="205"/>
        <end position="253"/>
    </location>
</feature>